<dbReference type="Proteomes" id="UP001430953">
    <property type="component" value="Unassembled WGS sequence"/>
</dbReference>
<protein>
    <submittedName>
        <fullName evidence="1">Uncharacterized protein</fullName>
    </submittedName>
</protein>
<evidence type="ECO:0000313" key="1">
    <source>
        <dbReference type="EMBL" id="KAL0116314.1"/>
    </source>
</evidence>
<proteinExistence type="predicted"/>
<accession>A0AAW2FMQ5</accession>
<reference evidence="1 2" key="1">
    <citation type="submission" date="2023-03" db="EMBL/GenBank/DDBJ databases">
        <title>High recombination rates correlate with genetic variation in Cardiocondyla obscurior ants.</title>
        <authorList>
            <person name="Errbii M."/>
        </authorList>
    </citation>
    <scope>NUCLEOTIDE SEQUENCE [LARGE SCALE GENOMIC DNA]</scope>
    <source>
        <strain evidence="1">Alpha-2009</strain>
        <tissue evidence="1">Whole body</tissue>
    </source>
</reference>
<evidence type="ECO:0000313" key="2">
    <source>
        <dbReference type="Proteomes" id="UP001430953"/>
    </source>
</evidence>
<dbReference type="AlphaFoldDB" id="A0AAW2FMQ5"/>
<dbReference type="EMBL" id="JADYXP020000010">
    <property type="protein sequence ID" value="KAL0116314.1"/>
    <property type="molecule type" value="Genomic_DNA"/>
</dbReference>
<name>A0AAW2FMQ5_9HYME</name>
<sequence>MNLNSYEELNPCAVSFGKNDSAVHSECSINVDNADNLSKNLQNDFENSNDKIFPEKNRTDCLNDENLTTDHNNSQQLNIIDEDTDRLSFVSPCENKKKIDEQNETSLEMINDSLDDTEATISVSLPLKFKFSRFNERRRN</sequence>
<keyword evidence="2" id="KW-1185">Reference proteome</keyword>
<gene>
    <name evidence="1" type="ORF">PUN28_011259</name>
</gene>
<comment type="caution">
    <text evidence="1">The sequence shown here is derived from an EMBL/GenBank/DDBJ whole genome shotgun (WGS) entry which is preliminary data.</text>
</comment>
<organism evidence="1 2">
    <name type="scientific">Cardiocondyla obscurior</name>
    <dbReference type="NCBI Taxonomy" id="286306"/>
    <lineage>
        <taxon>Eukaryota</taxon>
        <taxon>Metazoa</taxon>
        <taxon>Ecdysozoa</taxon>
        <taxon>Arthropoda</taxon>
        <taxon>Hexapoda</taxon>
        <taxon>Insecta</taxon>
        <taxon>Pterygota</taxon>
        <taxon>Neoptera</taxon>
        <taxon>Endopterygota</taxon>
        <taxon>Hymenoptera</taxon>
        <taxon>Apocrita</taxon>
        <taxon>Aculeata</taxon>
        <taxon>Formicoidea</taxon>
        <taxon>Formicidae</taxon>
        <taxon>Myrmicinae</taxon>
        <taxon>Cardiocondyla</taxon>
    </lineage>
</organism>